<evidence type="ECO:0000256" key="1">
    <source>
        <dbReference type="SAM" id="MobiDB-lite"/>
    </source>
</evidence>
<comment type="caution">
    <text evidence="2">The sequence shown here is derived from an EMBL/GenBank/DDBJ whole genome shotgun (WGS) entry which is preliminary data.</text>
</comment>
<gene>
    <name evidence="2" type="ORF">O181_047917</name>
</gene>
<dbReference type="Proteomes" id="UP000765509">
    <property type="component" value="Unassembled WGS sequence"/>
</dbReference>
<organism evidence="2 3">
    <name type="scientific">Austropuccinia psidii MF-1</name>
    <dbReference type="NCBI Taxonomy" id="1389203"/>
    <lineage>
        <taxon>Eukaryota</taxon>
        <taxon>Fungi</taxon>
        <taxon>Dikarya</taxon>
        <taxon>Basidiomycota</taxon>
        <taxon>Pucciniomycotina</taxon>
        <taxon>Pucciniomycetes</taxon>
        <taxon>Pucciniales</taxon>
        <taxon>Sphaerophragmiaceae</taxon>
        <taxon>Austropuccinia</taxon>
    </lineage>
</organism>
<evidence type="ECO:0000313" key="2">
    <source>
        <dbReference type="EMBL" id="MBW0508202.1"/>
    </source>
</evidence>
<reference evidence="2" key="1">
    <citation type="submission" date="2021-03" db="EMBL/GenBank/DDBJ databases">
        <title>Draft genome sequence of rust myrtle Austropuccinia psidii MF-1, a brazilian biotype.</title>
        <authorList>
            <person name="Quecine M.C."/>
            <person name="Pachon D.M.R."/>
            <person name="Bonatelli M.L."/>
            <person name="Correr F.H."/>
            <person name="Franceschini L.M."/>
            <person name="Leite T.F."/>
            <person name="Margarido G.R.A."/>
            <person name="Almeida C.A."/>
            <person name="Ferrarezi J.A."/>
            <person name="Labate C.A."/>
        </authorList>
    </citation>
    <scope>NUCLEOTIDE SEQUENCE</scope>
    <source>
        <strain evidence="2">MF-1</strain>
    </source>
</reference>
<keyword evidence="3" id="KW-1185">Reference proteome</keyword>
<sequence>MEVCNCTRCIKFQFTNEVGKTTQGVIVTWRNCNRHWKKHCQSDQLLSDLIGKAELSEPTESNDGQKYSNQDQESQKIDLCTENTFVELIRKYFLSFN</sequence>
<evidence type="ECO:0000313" key="3">
    <source>
        <dbReference type="Proteomes" id="UP000765509"/>
    </source>
</evidence>
<proteinExistence type="predicted"/>
<protein>
    <submittedName>
        <fullName evidence="2">Uncharacterized protein</fullName>
    </submittedName>
</protein>
<dbReference type="AlphaFoldDB" id="A0A9Q3DYT3"/>
<dbReference type="OrthoDB" id="3253623at2759"/>
<feature type="compositionally biased region" description="Polar residues" evidence="1">
    <location>
        <begin position="58"/>
        <end position="72"/>
    </location>
</feature>
<accession>A0A9Q3DYT3</accession>
<dbReference type="EMBL" id="AVOT02020191">
    <property type="protein sequence ID" value="MBW0508202.1"/>
    <property type="molecule type" value="Genomic_DNA"/>
</dbReference>
<feature type="region of interest" description="Disordered" evidence="1">
    <location>
        <begin position="56"/>
        <end position="75"/>
    </location>
</feature>
<name>A0A9Q3DYT3_9BASI</name>